<accession>A0AAD9PXM0</accession>
<dbReference type="EMBL" id="JARQWQ010000107">
    <property type="protein sequence ID" value="KAK2550731.1"/>
    <property type="molecule type" value="Genomic_DNA"/>
</dbReference>
<reference evidence="1" key="2">
    <citation type="journal article" date="2023" name="Science">
        <title>Genomic signatures of disease resistance in endangered staghorn corals.</title>
        <authorList>
            <person name="Vollmer S.V."/>
            <person name="Selwyn J.D."/>
            <person name="Despard B.A."/>
            <person name="Roesel C.L."/>
        </authorList>
    </citation>
    <scope>NUCLEOTIDE SEQUENCE</scope>
    <source>
        <strain evidence="1">K2</strain>
    </source>
</reference>
<dbReference type="Proteomes" id="UP001249851">
    <property type="component" value="Unassembled WGS sequence"/>
</dbReference>
<protein>
    <submittedName>
        <fullName evidence="1">Uncharacterized protein</fullName>
    </submittedName>
</protein>
<evidence type="ECO:0000313" key="1">
    <source>
        <dbReference type="EMBL" id="KAK2550731.1"/>
    </source>
</evidence>
<keyword evidence="2" id="KW-1185">Reference proteome</keyword>
<comment type="caution">
    <text evidence="1">The sequence shown here is derived from an EMBL/GenBank/DDBJ whole genome shotgun (WGS) entry which is preliminary data.</text>
</comment>
<gene>
    <name evidence="1" type="ORF">P5673_028616</name>
</gene>
<sequence length="284" mass="32880">MQSSPGKENELPFNVSAIVGNLWEDDVQHQRCHEMSLIKRVNTILLTEGDARSVPYKVATSQIKPKLNKSLNLLHLDLILVDRLHKYGFCLSKTMKYTILDEIGQHFLDHAVELLMQGRKFVLVLDNNDCDVRVHDMRSDHQNKSVHAVATSIVFNRMSSDHLPDDKTKKNLADCNLKDLLMLTDEEKRCTRERYKIFLGRILCEWFPAFDFLKLYTNSGTEMGTIRYFHEKVQGRNVTQDVKHYEDCEQSFLSIGRCSAVEALIQFFKMVDQNGVPTKNRPPY</sequence>
<evidence type="ECO:0000313" key="2">
    <source>
        <dbReference type="Proteomes" id="UP001249851"/>
    </source>
</evidence>
<name>A0AAD9PXM0_ACRCE</name>
<dbReference type="AlphaFoldDB" id="A0AAD9PXM0"/>
<proteinExistence type="predicted"/>
<reference evidence="1" key="1">
    <citation type="journal article" date="2023" name="G3 (Bethesda)">
        <title>Whole genome assembly and annotation of the endangered Caribbean coral Acropora cervicornis.</title>
        <authorList>
            <person name="Selwyn J.D."/>
            <person name="Vollmer S.V."/>
        </authorList>
    </citation>
    <scope>NUCLEOTIDE SEQUENCE</scope>
    <source>
        <strain evidence="1">K2</strain>
    </source>
</reference>
<organism evidence="1 2">
    <name type="scientific">Acropora cervicornis</name>
    <name type="common">Staghorn coral</name>
    <dbReference type="NCBI Taxonomy" id="6130"/>
    <lineage>
        <taxon>Eukaryota</taxon>
        <taxon>Metazoa</taxon>
        <taxon>Cnidaria</taxon>
        <taxon>Anthozoa</taxon>
        <taxon>Hexacorallia</taxon>
        <taxon>Scleractinia</taxon>
        <taxon>Astrocoeniina</taxon>
        <taxon>Acroporidae</taxon>
        <taxon>Acropora</taxon>
    </lineage>
</organism>